<dbReference type="CDD" id="cd06170">
    <property type="entry name" value="LuxR_C_like"/>
    <property type="match status" value="1"/>
</dbReference>
<feature type="domain" description="HTH luxR-type" evidence="6">
    <location>
        <begin position="173"/>
        <end position="243"/>
    </location>
</feature>
<dbReference type="EMBL" id="MSKJ01000008">
    <property type="protein sequence ID" value="OLO45255.1"/>
    <property type="molecule type" value="Genomic_DNA"/>
</dbReference>
<keyword evidence="4" id="KW-0597">Phosphoprotein</keyword>
<keyword evidence="1" id="KW-0805">Transcription regulation</keyword>
<evidence type="ECO:0000259" key="7">
    <source>
        <dbReference type="PROSITE" id="PS50110"/>
    </source>
</evidence>
<dbReference type="AlphaFoldDB" id="A0A1Q8VAY4"/>
<accession>A0A1Q8VAY4</accession>
<dbReference type="RefSeq" id="WP_075376374.1">
    <property type="nucleotide sequence ID" value="NZ_MSKJ01000008.1"/>
</dbReference>
<dbReference type="PANTHER" id="PTHR44688:SF16">
    <property type="entry name" value="DNA-BINDING TRANSCRIPTIONAL ACTIVATOR DEVR_DOSR"/>
    <property type="match status" value="1"/>
</dbReference>
<dbReference type="Proteomes" id="UP000186857">
    <property type="component" value="Unassembled WGS sequence"/>
</dbReference>
<reference evidence="8 9" key="1">
    <citation type="submission" date="2016-12" db="EMBL/GenBank/DDBJ databases">
        <title>Genomic Comparison of strains in the 'Actinomyces naeslundii' Group.</title>
        <authorList>
            <person name="Mughal S.R."/>
            <person name="Do T."/>
            <person name="Gilbert S.C."/>
            <person name="Witherden E.A."/>
            <person name="Didelot X."/>
            <person name="Beighton D."/>
        </authorList>
    </citation>
    <scope>NUCLEOTIDE SEQUENCE [LARGE SCALE GENOMIC DNA]</scope>
    <source>
        <strain evidence="8 9">CCUG 33920</strain>
    </source>
</reference>
<dbReference type="Gene3D" id="3.40.50.2300">
    <property type="match status" value="1"/>
</dbReference>
<dbReference type="GO" id="GO:0000160">
    <property type="term" value="P:phosphorelay signal transduction system"/>
    <property type="evidence" value="ECO:0007669"/>
    <property type="project" value="InterPro"/>
</dbReference>
<dbReference type="PROSITE" id="PS00622">
    <property type="entry name" value="HTH_LUXR_1"/>
    <property type="match status" value="1"/>
</dbReference>
<evidence type="ECO:0000313" key="9">
    <source>
        <dbReference type="Proteomes" id="UP000186857"/>
    </source>
</evidence>
<evidence type="ECO:0000313" key="8">
    <source>
        <dbReference type="EMBL" id="OLO45255.1"/>
    </source>
</evidence>
<dbReference type="PROSITE" id="PS50043">
    <property type="entry name" value="HTH_LUXR_2"/>
    <property type="match status" value="1"/>
</dbReference>
<feature type="domain" description="Response regulatory" evidence="7">
    <location>
        <begin position="37"/>
        <end position="155"/>
    </location>
</feature>
<dbReference type="InterPro" id="IPR000792">
    <property type="entry name" value="Tscrpt_reg_LuxR_C"/>
</dbReference>
<dbReference type="SMART" id="SM00448">
    <property type="entry name" value="REC"/>
    <property type="match status" value="1"/>
</dbReference>
<comment type="caution">
    <text evidence="8">The sequence shown here is derived from an EMBL/GenBank/DDBJ whole genome shotgun (WGS) entry which is preliminary data.</text>
</comment>
<proteinExistence type="predicted"/>
<feature type="region of interest" description="Disordered" evidence="5">
    <location>
        <begin position="1"/>
        <end position="28"/>
    </location>
</feature>
<evidence type="ECO:0000259" key="6">
    <source>
        <dbReference type="PROSITE" id="PS50043"/>
    </source>
</evidence>
<dbReference type="Pfam" id="PF00196">
    <property type="entry name" value="GerE"/>
    <property type="match status" value="1"/>
</dbReference>
<evidence type="ECO:0000256" key="4">
    <source>
        <dbReference type="PROSITE-ProRule" id="PRU00169"/>
    </source>
</evidence>
<keyword evidence="3" id="KW-0804">Transcription</keyword>
<dbReference type="PRINTS" id="PR00038">
    <property type="entry name" value="HTHLUXR"/>
</dbReference>
<evidence type="ECO:0000256" key="5">
    <source>
        <dbReference type="SAM" id="MobiDB-lite"/>
    </source>
</evidence>
<dbReference type="InterPro" id="IPR036388">
    <property type="entry name" value="WH-like_DNA-bd_sf"/>
</dbReference>
<dbReference type="InterPro" id="IPR001789">
    <property type="entry name" value="Sig_transdc_resp-reg_receiver"/>
</dbReference>
<protein>
    <submittedName>
        <fullName evidence="8">DNA-binding response regulator</fullName>
    </submittedName>
</protein>
<dbReference type="InterPro" id="IPR011006">
    <property type="entry name" value="CheY-like_superfamily"/>
</dbReference>
<dbReference type="Gene3D" id="1.10.10.10">
    <property type="entry name" value="Winged helix-like DNA-binding domain superfamily/Winged helix DNA-binding domain"/>
    <property type="match status" value="1"/>
</dbReference>
<dbReference type="Pfam" id="PF00072">
    <property type="entry name" value="Response_reg"/>
    <property type="match status" value="1"/>
</dbReference>
<dbReference type="PROSITE" id="PS50110">
    <property type="entry name" value="RESPONSE_REGULATORY"/>
    <property type="match status" value="1"/>
</dbReference>
<dbReference type="SUPFAM" id="SSF52172">
    <property type="entry name" value="CheY-like"/>
    <property type="match status" value="1"/>
</dbReference>
<dbReference type="InterPro" id="IPR016032">
    <property type="entry name" value="Sig_transdc_resp-reg_C-effctor"/>
</dbReference>
<evidence type="ECO:0000256" key="3">
    <source>
        <dbReference type="ARBA" id="ARBA00023163"/>
    </source>
</evidence>
<dbReference type="OrthoDB" id="3171335at2"/>
<organism evidence="8 9">
    <name type="scientific">Actinomyces oris</name>
    <dbReference type="NCBI Taxonomy" id="544580"/>
    <lineage>
        <taxon>Bacteria</taxon>
        <taxon>Bacillati</taxon>
        <taxon>Actinomycetota</taxon>
        <taxon>Actinomycetes</taxon>
        <taxon>Actinomycetales</taxon>
        <taxon>Actinomycetaceae</taxon>
        <taxon>Actinomyces</taxon>
    </lineage>
</organism>
<dbReference type="GO" id="GO:0006355">
    <property type="term" value="P:regulation of DNA-templated transcription"/>
    <property type="evidence" value="ECO:0007669"/>
    <property type="project" value="InterPro"/>
</dbReference>
<dbReference type="SMART" id="SM00421">
    <property type="entry name" value="HTH_LUXR"/>
    <property type="match status" value="1"/>
</dbReference>
<sequence>MTQPPVNGGGSVAGVAPHHPNPIAQQAPAGEVPRVGTVALIDDHDVIALGVTTMLAMTASLHFRGGYPSVAQLLEETAATKDRLPDVVLLDLRLPDNSDPSHNARTLRTRGAAVIAYTSGDDPYLIRRACEGGVLGVVRKSETPDVLISTIWAALRGELTPSLDWASALDADSAFVTSALTPSEQEVLSLYATGAEASFVARQLSLSIHTVNTYVSRIRRKFMDAGVPAGSRVDLLVRAQAEGLVPTLDLQHAF</sequence>
<gene>
    <name evidence="8" type="ORF">BKH29_04165</name>
</gene>
<dbReference type="PANTHER" id="PTHR44688">
    <property type="entry name" value="DNA-BINDING TRANSCRIPTIONAL ACTIVATOR DEVR_DOSR"/>
    <property type="match status" value="1"/>
</dbReference>
<name>A0A1Q8VAY4_9ACTO</name>
<evidence type="ECO:0000256" key="2">
    <source>
        <dbReference type="ARBA" id="ARBA00023125"/>
    </source>
</evidence>
<dbReference type="GO" id="GO:0003677">
    <property type="term" value="F:DNA binding"/>
    <property type="evidence" value="ECO:0007669"/>
    <property type="project" value="UniProtKB-KW"/>
</dbReference>
<keyword evidence="2 8" id="KW-0238">DNA-binding</keyword>
<feature type="modified residue" description="4-aspartylphosphate" evidence="4">
    <location>
        <position position="91"/>
    </location>
</feature>
<evidence type="ECO:0000256" key="1">
    <source>
        <dbReference type="ARBA" id="ARBA00023015"/>
    </source>
</evidence>
<dbReference type="SUPFAM" id="SSF46894">
    <property type="entry name" value="C-terminal effector domain of the bipartite response regulators"/>
    <property type="match status" value="1"/>
</dbReference>